<name>A0A0G0YBP3_9BACT</name>
<proteinExistence type="predicted"/>
<reference evidence="2 3" key="1">
    <citation type="journal article" date="2015" name="Nature">
        <title>rRNA introns, odd ribosomes, and small enigmatic genomes across a large radiation of phyla.</title>
        <authorList>
            <person name="Brown C.T."/>
            <person name="Hug L.A."/>
            <person name="Thomas B.C."/>
            <person name="Sharon I."/>
            <person name="Castelle C.J."/>
            <person name="Singh A."/>
            <person name="Wilkins M.J."/>
            <person name="Williams K.H."/>
            <person name="Banfield J.F."/>
        </authorList>
    </citation>
    <scope>NUCLEOTIDE SEQUENCE [LARGE SCALE GENOMIC DNA]</scope>
</reference>
<sequence length="519" mass="56082">MLQYVHMKRLFAFFLIFILFTIFLLPSFTYASCNCWCENNDGAEEKGAVADIATCQSTCDDFLGCYTDEQQSMNPDYNTLCWSQYECESQPVEFAGGTLASEWDGQASFCPAGKGYCYSEPQPIKLNIAIGSLTEAASLGQYINAVYSWLLTGASLLAVVIMMIGGIEYILARGNGAKIGTAQAHLKQAVTGIVLLFCSYAIANVIDPHFTTFNRLQPPRIRTIVFLDESSTCENMINAGLIIAPNPPGFQICGYTGTVIAQGAQQVSVEVGTECTYSACTDEKETCVGSALGDASTATTESGPGYACVRCTEAVEKGATPSTQMCGQLEFDDPNPNDPQHYYCEYDAGFYDKGVFGRQCVEIVYPENEYFSGGSPSNVLDCDLLRADARAGDSESCRYYDNVQVGYYDAVGGYVGGNIDYNEIDDVEGDDSEFPWLDLICDADPCGLAPPGEKCEMVTADPDEAGFLAALGSFGAGVVIGALTDEIFANCTNTSSVQYYGLWGCLDDQGDKVECNPEW</sequence>
<keyword evidence="1" id="KW-1133">Transmembrane helix</keyword>
<accession>A0A0G0YBP3</accession>
<dbReference type="AlphaFoldDB" id="A0A0G0YBP3"/>
<gene>
    <name evidence="2" type="ORF">UU50_C0025G0008</name>
</gene>
<feature type="transmembrane region" description="Helical" evidence="1">
    <location>
        <begin position="184"/>
        <end position="203"/>
    </location>
</feature>
<evidence type="ECO:0000256" key="1">
    <source>
        <dbReference type="SAM" id="Phobius"/>
    </source>
</evidence>
<feature type="transmembrane region" description="Helical" evidence="1">
    <location>
        <begin position="146"/>
        <end position="172"/>
    </location>
</feature>
<keyword evidence="1" id="KW-0812">Transmembrane</keyword>
<protein>
    <submittedName>
        <fullName evidence="2">Uncharacterized protein</fullName>
    </submittedName>
</protein>
<organism evidence="2 3">
    <name type="scientific">Candidatus Uhrbacteria bacterium GW2011_GWC1_41_20</name>
    <dbReference type="NCBI Taxonomy" id="1618983"/>
    <lineage>
        <taxon>Bacteria</taxon>
        <taxon>Candidatus Uhriibacteriota</taxon>
    </lineage>
</organism>
<comment type="caution">
    <text evidence="2">The sequence shown here is derived from an EMBL/GenBank/DDBJ whole genome shotgun (WGS) entry which is preliminary data.</text>
</comment>
<evidence type="ECO:0000313" key="3">
    <source>
        <dbReference type="Proteomes" id="UP000033930"/>
    </source>
</evidence>
<dbReference type="EMBL" id="LCAW01000025">
    <property type="protein sequence ID" value="KKR97727.1"/>
    <property type="molecule type" value="Genomic_DNA"/>
</dbReference>
<evidence type="ECO:0000313" key="2">
    <source>
        <dbReference type="EMBL" id="KKR97727.1"/>
    </source>
</evidence>
<dbReference type="Proteomes" id="UP000033930">
    <property type="component" value="Unassembled WGS sequence"/>
</dbReference>
<keyword evidence="1" id="KW-0472">Membrane</keyword>